<dbReference type="Proteomes" id="UP000708208">
    <property type="component" value="Unassembled WGS sequence"/>
</dbReference>
<organism evidence="1 2">
    <name type="scientific">Allacma fusca</name>
    <dbReference type="NCBI Taxonomy" id="39272"/>
    <lineage>
        <taxon>Eukaryota</taxon>
        <taxon>Metazoa</taxon>
        <taxon>Ecdysozoa</taxon>
        <taxon>Arthropoda</taxon>
        <taxon>Hexapoda</taxon>
        <taxon>Collembola</taxon>
        <taxon>Symphypleona</taxon>
        <taxon>Sminthuridae</taxon>
        <taxon>Allacma</taxon>
    </lineage>
</organism>
<evidence type="ECO:0000313" key="2">
    <source>
        <dbReference type="Proteomes" id="UP000708208"/>
    </source>
</evidence>
<name>A0A8J2KPT9_9HEXA</name>
<reference evidence="1" key="1">
    <citation type="submission" date="2021-06" db="EMBL/GenBank/DDBJ databases">
        <authorList>
            <person name="Hodson N. C."/>
            <person name="Mongue J. A."/>
            <person name="Jaron S. K."/>
        </authorList>
    </citation>
    <scope>NUCLEOTIDE SEQUENCE</scope>
</reference>
<protein>
    <submittedName>
        <fullName evidence="1">Uncharacterized protein</fullName>
    </submittedName>
</protein>
<sequence>MHCVSNCKILQNLDKYSVASILKTKFNISCLSQTPRIQIHKRRNILFFKLPSRAKREVRIGFPWNVNSSSSQQSAFSLANVGEVKNFPGKIFGVVFVTNDSNSIGKLCISIVEYVLGCETDFRG</sequence>
<accession>A0A8J2KPT9</accession>
<evidence type="ECO:0000313" key="1">
    <source>
        <dbReference type="EMBL" id="CAG7817134.1"/>
    </source>
</evidence>
<comment type="caution">
    <text evidence="1">The sequence shown here is derived from an EMBL/GenBank/DDBJ whole genome shotgun (WGS) entry which is preliminary data.</text>
</comment>
<proteinExistence type="predicted"/>
<gene>
    <name evidence="1" type="ORF">AFUS01_LOCUS27717</name>
</gene>
<dbReference type="AlphaFoldDB" id="A0A8J2KPT9"/>
<keyword evidence="2" id="KW-1185">Reference proteome</keyword>
<dbReference type="EMBL" id="CAJVCH010386540">
    <property type="protein sequence ID" value="CAG7817134.1"/>
    <property type="molecule type" value="Genomic_DNA"/>
</dbReference>